<evidence type="ECO:0000313" key="1">
    <source>
        <dbReference type="EMBL" id="MBA8924013.1"/>
    </source>
</evidence>
<organism evidence="1 2">
    <name type="scientific">Kutzneria viridogrisea</name>
    <dbReference type="NCBI Taxonomy" id="47990"/>
    <lineage>
        <taxon>Bacteria</taxon>
        <taxon>Bacillati</taxon>
        <taxon>Actinomycetota</taxon>
        <taxon>Actinomycetes</taxon>
        <taxon>Pseudonocardiales</taxon>
        <taxon>Pseudonocardiaceae</taxon>
        <taxon>Kutzneria</taxon>
    </lineage>
</organism>
<sequence length="283" mass="31459">MTRYALCVVDARPVLVAGRICGACWSDLEHDLVELVDSLAADLDITLAGLGRSGGSPIGIVVRSASRGLGFDERAADLARDLRQCLGGWVRVLCEDNALPLRVRDTIPALAAWLLQHETEVRAHPAVDDLWQEVREHIEQVRHVIDRRPDRRYVGICSEWIEAANARVRCGADLYVDEDRPTVTCRECGAVHHVGHRREVLLGALDDQLGTATEVARAFAAYAGVELTLARIGMWARRGQIVQHRPRKGERSFRYRVGDVRRLLDQSSDIARKPLHTNASTGE</sequence>
<comment type="caution">
    <text evidence="1">The sequence shown here is derived from an EMBL/GenBank/DDBJ whole genome shotgun (WGS) entry which is preliminary data.</text>
</comment>
<evidence type="ECO:0000313" key="2">
    <source>
        <dbReference type="Proteomes" id="UP000517916"/>
    </source>
</evidence>
<keyword evidence="2" id="KW-1185">Reference proteome</keyword>
<dbReference type="RefSeq" id="WP_182836523.1">
    <property type="nucleotide sequence ID" value="NZ_BAAABQ010000065.1"/>
</dbReference>
<accession>A0ABR6BAV7</accession>
<protein>
    <submittedName>
        <fullName evidence="1">RNase P subunit RPR2</fullName>
    </submittedName>
</protein>
<name>A0ABR6BAV7_9PSEU</name>
<dbReference type="Proteomes" id="UP000517916">
    <property type="component" value="Unassembled WGS sequence"/>
</dbReference>
<dbReference type="EMBL" id="JACJID010000001">
    <property type="protein sequence ID" value="MBA8924013.1"/>
    <property type="molecule type" value="Genomic_DNA"/>
</dbReference>
<gene>
    <name evidence="1" type="ORF">BC739_001210</name>
</gene>
<proteinExistence type="predicted"/>
<reference evidence="1 2" key="1">
    <citation type="submission" date="2020-08" db="EMBL/GenBank/DDBJ databases">
        <title>Genomic Encyclopedia of Archaeal and Bacterial Type Strains, Phase II (KMG-II): from individual species to whole genera.</title>
        <authorList>
            <person name="Goeker M."/>
        </authorList>
    </citation>
    <scope>NUCLEOTIDE SEQUENCE [LARGE SCALE GENOMIC DNA]</scope>
    <source>
        <strain evidence="1 2">DSM 43850</strain>
    </source>
</reference>